<evidence type="ECO:0000313" key="2">
    <source>
        <dbReference type="Proteomes" id="UP000189299"/>
    </source>
</evidence>
<organism evidence="1 2">
    <name type="scientific">Enterococcus mundtii</name>
    <dbReference type="NCBI Taxonomy" id="53346"/>
    <lineage>
        <taxon>Bacteria</taxon>
        <taxon>Bacillati</taxon>
        <taxon>Bacillota</taxon>
        <taxon>Bacilli</taxon>
        <taxon>Lactobacillales</taxon>
        <taxon>Enterococcaceae</taxon>
        <taxon>Enterococcus</taxon>
    </lineage>
</organism>
<dbReference type="OrthoDB" id="2186778at2"/>
<evidence type="ECO:0000313" key="1">
    <source>
        <dbReference type="EMBL" id="ONN41856.1"/>
    </source>
</evidence>
<gene>
    <name evidence="1" type="ORF">BTN92_11910</name>
</gene>
<accession>A0A1V2UEV2</accession>
<dbReference type="RefSeq" id="WP_077151849.1">
    <property type="nucleotide sequence ID" value="NZ_CABMMO010000012.1"/>
</dbReference>
<protein>
    <submittedName>
        <fullName evidence="1">Uncharacterized protein</fullName>
    </submittedName>
</protein>
<dbReference type="AlphaFoldDB" id="A0A1V2UEV2"/>
<reference evidence="1 2" key="1">
    <citation type="submission" date="2016-12" db="EMBL/GenBank/DDBJ databases">
        <authorList>
            <person name="Song W.-J."/>
            <person name="Kurnit D.M."/>
        </authorList>
    </citation>
    <scope>NUCLEOTIDE SEQUENCE [LARGE SCALE GENOMIC DNA]</scope>
    <source>
        <strain evidence="1 2">CGB1038-1_S1</strain>
    </source>
</reference>
<dbReference type="Proteomes" id="UP000189299">
    <property type="component" value="Unassembled WGS sequence"/>
</dbReference>
<comment type="caution">
    <text evidence="1">The sequence shown here is derived from an EMBL/GenBank/DDBJ whole genome shotgun (WGS) entry which is preliminary data.</text>
</comment>
<dbReference type="EMBL" id="MSTR01000012">
    <property type="protein sequence ID" value="ONN41856.1"/>
    <property type="molecule type" value="Genomic_DNA"/>
</dbReference>
<proteinExistence type="predicted"/>
<dbReference type="STRING" id="53346.A5802_003164"/>
<sequence>MKQYLDQWKVIEGSLKEERIKQLPDCLEKEHLLQVREMLRNEQFDPDQFLVIEYPATGVYCCNDVNGEKYFIIQEYEETLLPYYTTLEMNEKGINHFPCTSIKTSMELTEC</sequence>
<name>A0A1V2UEV2_ENTMU</name>